<feature type="chain" id="PRO_5024315721" evidence="1">
    <location>
        <begin position="22"/>
        <end position="129"/>
    </location>
</feature>
<dbReference type="Proteomes" id="UP000243459">
    <property type="component" value="Chromosome 9"/>
</dbReference>
<evidence type="ECO:0000256" key="1">
    <source>
        <dbReference type="SAM" id="SignalP"/>
    </source>
</evidence>
<dbReference type="Pfam" id="PF12070">
    <property type="entry name" value="SCAI"/>
    <property type="match status" value="1"/>
</dbReference>
<dbReference type="AlphaFoldDB" id="A0A5P1E574"/>
<organism evidence="2 3">
    <name type="scientific">Asparagus officinalis</name>
    <name type="common">Garden asparagus</name>
    <dbReference type="NCBI Taxonomy" id="4686"/>
    <lineage>
        <taxon>Eukaryota</taxon>
        <taxon>Viridiplantae</taxon>
        <taxon>Streptophyta</taxon>
        <taxon>Embryophyta</taxon>
        <taxon>Tracheophyta</taxon>
        <taxon>Spermatophyta</taxon>
        <taxon>Magnoliopsida</taxon>
        <taxon>Liliopsida</taxon>
        <taxon>Asparagales</taxon>
        <taxon>Asparagaceae</taxon>
        <taxon>Asparagoideae</taxon>
        <taxon>Asparagus</taxon>
    </lineage>
</organism>
<reference evidence="3" key="1">
    <citation type="journal article" date="2017" name="Nat. Commun.">
        <title>The asparagus genome sheds light on the origin and evolution of a young Y chromosome.</title>
        <authorList>
            <person name="Harkess A."/>
            <person name="Zhou J."/>
            <person name="Xu C."/>
            <person name="Bowers J.E."/>
            <person name="Van der Hulst R."/>
            <person name="Ayyampalayam S."/>
            <person name="Mercati F."/>
            <person name="Riccardi P."/>
            <person name="McKain M.R."/>
            <person name="Kakrana A."/>
            <person name="Tang H."/>
            <person name="Ray J."/>
            <person name="Groenendijk J."/>
            <person name="Arikit S."/>
            <person name="Mathioni S.M."/>
            <person name="Nakano M."/>
            <person name="Shan H."/>
            <person name="Telgmann-Rauber A."/>
            <person name="Kanno A."/>
            <person name="Yue Z."/>
            <person name="Chen H."/>
            <person name="Li W."/>
            <person name="Chen Y."/>
            <person name="Xu X."/>
            <person name="Zhang Y."/>
            <person name="Luo S."/>
            <person name="Chen H."/>
            <person name="Gao J."/>
            <person name="Mao Z."/>
            <person name="Pires J.C."/>
            <person name="Luo M."/>
            <person name="Kudrna D."/>
            <person name="Wing R.A."/>
            <person name="Meyers B.C."/>
            <person name="Yi K."/>
            <person name="Kong H."/>
            <person name="Lavrijsen P."/>
            <person name="Sunseri F."/>
            <person name="Falavigna A."/>
            <person name="Ye Y."/>
            <person name="Leebens-Mack J.H."/>
            <person name="Chen G."/>
        </authorList>
    </citation>
    <scope>NUCLEOTIDE SEQUENCE [LARGE SCALE GENOMIC DNA]</scope>
    <source>
        <strain evidence="3">cv. DH0086</strain>
    </source>
</reference>
<evidence type="ECO:0000313" key="3">
    <source>
        <dbReference type="Proteomes" id="UP000243459"/>
    </source>
</evidence>
<dbReference type="GO" id="GO:0006351">
    <property type="term" value="P:DNA-templated transcription"/>
    <property type="evidence" value="ECO:0007669"/>
    <property type="project" value="InterPro"/>
</dbReference>
<gene>
    <name evidence="2" type="ORF">A4U43_C09F4140</name>
</gene>
<name>A0A5P1E574_ASPOF</name>
<evidence type="ECO:0000313" key="2">
    <source>
        <dbReference type="EMBL" id="ONK57792.1"/>
    </source>
</evidence>
<dbReference type="Gramene" id="ONK57792">
    <property type="protein sequence ID" value="ONK57792"/>
    <property type="gene ID" value="A4U43_C09F4140"/>
</dbReference>
<sequence>MRDFLGSKLFVLDLLAYKVSSVNPNGEARPSSIPASAAVAAVEAPSIPSPSISSEELVFYEAILSLEYFRGERLGLGQGQQELGMRFLARFLTVCLVTGRRDMVNRFDGQLKGLVDECKKNFQVKDCVN</sequence>
<proteinExistence type="predicted"/>
<feature type="signal peptide" evidence="1">
    <location>
        <begin position="1"/>
        <end position="21"/>
    </location>
</feature>
<keyword evidence="3" id="KW-1185">Reference proteome</keyword>
<dbReference type="EMBL" id="CM007389">
    <property type="protein sequence ID" value="ONK57792.1"/>
    <property type="molecule type" value="Genomic_DNA"/>
</dbReference>
<accession>A0A5P1E574</accession>
<dbReference type="PANTHER" id="PTHR21243">
    <property type="entry name" value="PROTEIN SCAI"/>
    <property type="match status" value="1"/>
</dbReference>
<keyword evidence="1" id="KW-0732">Signal</keyword>
<dbReference type="GO" id="GO:0003714">
    <property type="term" value="F:transcription corepressor activity"/>
    <property type="evidence" value="ECO:0007669"/>
    <property type="project" value="InterPro"/>
</dbReference>
<protein>
    <submittedName>
        <fullName evidence="2">Uncharacterized protein</fullName>
    </submittedName>
</protein>
<dbReference type="InterPro" id="IPR022709">
    <property type="entry name" value="SCAI"/>
</dbReference>